<feature type="compositionally biased region" description="Acidic residues" evidence="4">
    <location>
        <begin position="1"/>
        <end position="12"/>
    </location>
</feature>
<dbReference type="GO" id="GO:0008094">
    <property type="term" value="F:ATP-dependent activity, acting on DNA"/>
    <property type="evidence" value="ECO:0007669"/>
    <property type="project" value="TreeGrafter"/>
</dbReference>
<dbReference type="PANTHER" id="PTHR45626">
    <property type="entry name" value="TRANSCRIPTION TERMINATION FACTOR 2-RELATED"/>
    <property type="match status" value="1"/>
</dbReference>
<proteinExistence type="predicted"/>
<dbReference type="InterPro" id="IPR050628">
    <property type="entry name" value="SNF2_RAD54_helicase_TF"/>
</dbReference>
<keyword evidence="6" id="KW-1185">Reference proteome</keyword>
<reference evidence="5" key="1">
    <citation type="submission" date="2021-03" db="EMBL/GenBank/DDBJ databases">
        <title>Draft genome sequence of rust myrtle Austropuccinia psidii MF-1, a brazilian biotype.</title>
        <authorList>
            <person name="Quecine M.C."/>
            <person name="Pachon D.M.R."/>
            <person name="Bonatelli M.L."/>
            <person name="Correr F.H."/>
            <person name="Franceschini L.M."/>
            <person name="Leite T.F."/>
            <person name="Margarido G.R.A."/>
            <person name="Almeida C.A."/>
            <person name="Ferrarezi J.A."/>
            <person name="Labate C.A."/>
        </authorList>
    </citation>
    <scope>NUCLEOTIDE SEQUENCE</scope>
    <source>
        <strain evidence="5">MF-1</strain>
    </source>
</reference>
<accession>A0A9Q3CUX4</accession>
<dbReference type="InterPro" id="IPR027417">
    <property type="entry name" value="P-loop_NTPase"/>
</dbReference>
<dbReference type="AlphaFoldDB" id="A0A9Q3CUX4"/>
<dbReference type="PANTHER" id="PTHR45626:SF22">
    <property type="entry name" value="DNA REPAIR PROTEIN RAD5"/>
    <property type="match status" value="1"/>
</dbReference>
<evidence type="ECO:0000256" key="2">
    <source>
        <dbReference type="ARBA" id="ARBA00022801"/>
    </source>
</evidence>
<feature type="region of interest" description="Disordered" evidence="4">
    <location>
        <begin position="1"/>
        <end position="21"/>
    </location>
</feature>
<protein>
    <recommendedName>
        <fullName evidence="7">Helicase C-terminal domain-containing protein</fullName>
    </recommendedName>
</protein>
<evidence type="ECO:0000256" key="4">
    <source>
        <dbReference type="SAM" id="MobiDB-lite"/>
    </source>
</evidence>
<evidence type="ECO:0008006" key="7">
    <source>
        <dbReference type="Google" id="ProtNLM"/>
    </source>
</evidence>
<dbReference type="EMBL" id="AVOT02010573">
    <property type="protein sequence ID" value="MBW0490413.1"/>
    <property type="molecule type" value="Genomic_DNA"/>
</dbReference>
<evidence type="ECO:0000256" key="3">
    <source>
        <dbReference type="ARBA" id="ARBA00022840"/>
    </source>
</evidence>
<gene>
    <name evidence="5" type="ORF">O181_030128</name>
</gene>
<dbReference type="GO" id="GO:0005524">
    <property type="term" value="F:ATP binding"/>
    <property type="evidence" value="ECO:0007669"/>
    <property type="project" value="UniProtKB-KW"/>
</dbReference>
<dbReference type="OrthoDB" id="2505291at2759"/>
<comment type="caution">
    <text evidence="5">The sequence shown here is derived from an EMBL/GenBank/DDBJ whole genome shotgun (WGS) entry which is preliminary data.</text>
</comment>
<keyword evidence="2" id="KW-0378">Hydrolase</keyword>
<organism evidence="5 6">
    <name type="scientific">Austropuccinia psidii MF-1</name>
    <dbReference type="NCBI Taxonomy" id="1389203"/>
    <lineage>
        <taxon>Eukaryota</taxon>
        <taxon>Fungi</taxon>
        <taxon>Dikarya</taxon>
        <taxon>Basidiomycota</taxon>
        <taxon>Pucciniomycotina</taxon>
        <taxon>Pucciniomycetes</taxon>
        <taxon>Pucciniales</taxon>
        <taxon>Sphaerophragmiaceae</taxon>
        <taxon>Austropuccinia</taxon>
    </lineage>
</organism>
<sequence length="173" mass="19161">MLNTMEDPDLEDHEGGSTQHNSTITKAIVDVETCMMYSKIEHLLKSLLKNKQLKCGSSKLVVYSQWTQSLNLIGIVLSHHSILSTKIDGTITGRGKEKALEKYFNNMECELLIASISTSGTCLKMTCSNIVYLMVGDPQFSNSDIPLARSPIETDLLRLRLGIDSIVLANKDL</sequence>
<name>A0A9Q3CUX4_9BASI</name>
<dbReference type="GO" id="GO:0016787">
    <property type="term" value="F:hydrolase activity"/>
    <property type="evidence" value="ECO:0007669"/>
    <property type="project" value="UniProtKB-KW"/>
</dbReference>
<dbReference type="GO" id="GO:0005634">
    <property type="term" value="C:nucleus"/>
    <property type="evidence" value="ECO:0007669"/>
    <property type="project" value="TreeGrafter"/>
</dbReference>
<evidence type="ECO:0000313" key="5">
    <source>
        <dbReference type="EMBL" id="MBW0490413.1"/>
    </source>
</evidence>
<dbReference type="Gene3D" id="3.40.50.300">
    <property type="entry name" value="P-loop containing nucleotide triphosphate hydrolases"/>
    <property type="match status" value="1"/>
</dbReference>
<dbReference type="Proteomes" id="UP000765509">
    <property type="component" value="Unassembled WGS sequence"/>
</dbReference>
<keyword evidence="3" id="KW-0067">ATP-binding</keyword>
<keyword evidence="1" id="KW-0547">Nucleotide-binding</keyword>
<evidence type="ECO:0000256" key="1">
    <source>
        <dbReference type="ARBA" id="ARBA00022741"/>
    </source>
</evidence>
<evidence type="ECO:0000313" key="6">
    <source>
        <dbReference type="Proteomes" id="UP000765509"/>
    </source>
</evidence>
<dbReference type="GO" id="GO:0006281">
    <property type="term" value="P:DNA repair"/>
    <property type="evidence" value="ECO:0007669"/>
    <property type="project" value="TreeGrafter"/>
</dbReference>